<evidence type="ECO:0000313" key="4">
    <source>
        <dbReference type="EMBL" id="QFU75429.1"/>
    </source>
</evidence>
<dbReference type="GO" id="GO:0043709">
    <property type="term" value="P:cell adhesion involved in single-species biofilm formation"/>
    <property type="evidence" value="ECO:0007669"/>
    <property type="project" value="TreeGrafter"/>
</dbReference>
<dbReference type="EMBL" id="CP036422">
    <property type="protein sequence ID" value="QFU75429.1"/>
    <property type="molecule type" value="Genomic_DNA"/>
</dbReference>
<dbReference type="CDD" id="cd01949">
    <property type="entry name" value="GGDEF"/>
    <property type="match status" value="1"/>
</dbReference>
<dbReference type="KEGG" id="halc:EY643_07050"/>
<dbReference type="OrthoDB" id="9812260at2"/>
<dbReference type="PROSITE" id="PS50887">
    <property type="entry name" value="GGDEF"/>
    <property type="match status" value="1"/>
</dbReference>
<reference evidence="4 5" key="1">
    <citation type="submission" date="2019-02" db="EMBL/GenBank/DDBJ databases">
        <authorList>
            <person name="Li S.-H."/>
        </authorList>
    </citation>
    <scope>NUCLEOTIDE SEQUENCE [LARGE SCALE GENOMIC DNA]</scope>
    <source>
        <strain evidence="4 5">IMCC14385</strain>
    </source>
</reference>
<dbReference type="PANTHER" id="PTHR45138">
    <property type="entry name" value="REGULATORY COMPONENTS OF SENSORY TRANSDUCTION SYSTEM"/>
    <property type="match status" value="1"/>
</dbReference>
<evidence type="ECO:0000256" key="2">
    <source>
        <dbReference type="ARBA" id="ARBA00034247"/>
    </source>
</evidence>
<dbReference type="GO" id="GO:0052621">
    <property type="term" value="F:diguanylate cyclase activity"/>
    <property type="evidence" value="ECO:0007669"/>
    <property type="project" value="UniProtKB-EC"/>
</dbReference>
<proteinExistence type="predicted"/>
<sequence>MMELFYLITSAIACLMAIAFAMRATRVERRAKKLSAELEAANVLLREQARIDELTGLANLREFEERLGYAWSDHARTGHALSLVKIDLDRFEWFNEHHGRAAGDKALHAVAQAMRGVVERPTDLLARCGGDKMVALLPNTDTEGAEFVAEAMAEEVRKLRLPHDECAYGVLTVSVGVASVSPEAETGKDTLLEAVETALQQAKTAGRDRVYAAS</sequence>
<dbReference type="InterPro" id="IPR050469">
    <property type="entry name" value="Diguanylate_Cyclase"/>
</dbReference>
<accession>A0A5P9NIP6</accession>
<keyword evidence="5" id="KW-1185">Reference proteome</keyword>
<dbReference type="PANTHER" id="PTHR45138:SF9">
    <property type="entry name" value="DIGUANYLATE CYCLASE DGCM-RELATED"/>
    <property type="match status" value="1"/>
</dbReference>
<dbReference type="InterPro" id="IPR000160">
    <property type="entry name" value="GGDEF_dom"/>
</dbReference>
<dbReference type="InterPro" id="IPR029787">
    <property type="entry name" value="Nucleotide_cyclase"/>
</dbReference>
<dbReference type="AlphaFoldDB" id="A0A5P9NIP6"/>
<dbReference type="SMART" id="SM00267">
    <property type="entry name" value="GGDEF"/>
    <property type="match status" value="1"/>
</dbReference>
<dbReference type="NCBIfam" id="TIGR00254">
    <property type="entry name" value="GGDEF"/>
    <property type="match status" value="1"/>
</dbReference>
<dbReference type="Proteomes" id="UP000326287">
    <property type="component" value="Chromosome"/>
</dbReference>
<dbReference type="Gene3D" id="3.30.70.270">
    <property type="match status" value="1"/>
</dbReference>
<dbReference type="GO" id="GO:1902201">
    <property type="term" value="P:negative regulation of bacterial-type flagellum-dependent cell motility"/>
    <property type="evidence" value="ECO:0007669"/>
    <property type="project" value="TreeGrafter"/>
</dbReference>
<gene>
    <name evidence="4" type="ORF">EY643_07050</name>
</gene>
<evidence type="ECO:0000313" key="5">
    <source>
        <dbReference type="Proteomes" id="UP000326287"/>
    </source>
</evidence>
<dbReference type="Pfam" id="PF00990">
    <property type="entry name" value="GGDEF"/>
    <property type="match status" value="1"/>
</dbReference>
<evidence type="ECO:0000256" key="1">
    <source>
        <dbReference type="ARBA" id="ARBA00012528"/>
    </source>
</evidence>
<feature type="domain" description="GGDEF" evidence="3">
    <location>
        <begin position="79"/>
        <end position="214"/>
    </location>
</feature>
<dbReference type="SUPFAM" id="SSF55073">
    <property type="entry name" value="Nucleotide cyclase"/>
    <property type="match status" value="1"/>
</dbReference>
<protein>
    <recommendedName>
        <fullName evidence="1">diguanylate cyclase</fullName>
        <ecNumber evidence="1">2.7.7.65</ecNumber>
    </recommendedName>
</protein>
<dbReference type="InterPro" id="IPR043128">
    <property type="entry name" value="Rev_trsase/Diguanyl_cyclase"/>
</dbReference>
<evidence type="ECO:0000259" key="3">
    <source>
        <dbReference type="PROSITE" id="PS50887"/>
    </source>
</evidence>
<dbReference type="EC" id="2.7.7.65" evidence="1"/>
<organism evidence="4 5">
    <name type="scientific">Halioglobus maricola</name>
    <dbReference type="NCBI Taxonomy" id="2601894"/>
    <lineage>
        <taxon>Bacteria</taxon>
        <taxon>Pseudomonadati</taxon>
        <taxon>Pseudomonadota</taxon>
        <taxon>Gammaproteobacteria</taxon>
        <taxon>Cellvibrionales</taxon>
        <taxon>Halieaceae</taxon>
        <taxon>Halioglobus</taxon>
    </lineage>
</organism>
<dbReference type="GO" id="GO:0005886">
    <property type="term" value="C:plasma membrane"/>
    <property type="evidence" value="ECO:0007669"/>
    <property type="project" value="TreeGrafter"/>
</dbReference>
<name>A0A5P9NIP6_9GAMM</name>
<comment type="catalytic activity">
    <reaction evidence="2">
        <text>2 GTP = 3',3'-c-di-GMP + 2 diphosphate</text>
        <dbReference type="Rhea" id="RHEA:24898"/>
        <dbReference type="ChEBI" id="CHEBI:33019"/>
        <dbReference type="ChEBI" id="CHEBI:37565"/>
        <dbReference type="ChEBI" id="CHEBI:58805"/>
        <dbReference type="EC" id="2.7.7.65"/>
    </reaction>
</comment>